<proteinExistence type="predicted"/>
<feature type="region of interest" description="Disordered" evidence="1">
    <location>
        <begin position="91"/>
        <end position="110"/>
    </location>
</feature>
<evidence type="ECO:0000313" key="3">
    <source>
        <dbReference type="Proteomes" id="UP000792457"/>
    </source>
</evidence>
<dbReference type="AlphaFoldDB" id="A0A8K0PBP0"/>
<dbReference type="EMBL" id="KZ309488">
    <property type="protein sequence ID" value="KAG8239028.1"/>
    <property type="molecule type" value="Genomic_DNA"/>
</dbReference>
<name>A0A8K0PBP0_LADFU</name>
<sequence>MELSREFSSLTEPWNMCVPSRNRCKFHALSQPKKSIKRKRLLVERNGKSSQGKGVEYFWNDTDVKSWLIDEGTLLPSRQLEALKLRDNVHERSDPAWQGGRDSPSGANNATPWWKPWVTYSAAALPLSISESHGTTGS</sequence>
<evidence type="ECO:0000256" key="1">
    <source>
        <dbReference type="SAM" id="MobiDB-lite"/>
    </source>
</evidence>
<dbReference type="Proteomes" id="UP000792457">
    <property type="component" value="Unassembled WGS sequence"/>
</dbReference>
<comment type="caution">
    <text evidence="2">The sequence shown here is derived from an EMBL/GenBank/DDBJ whole genome shotgun (WGS) entry which is preliminary data.</text>
</comment>
<reference evidence="2" key="2">
    <citation type="submission" date="2017-10" db="EMBL/GenBank/DDBJ databases">
        <title>Ladona fulva Genome sequencing and assembly.</title>
        <authorList>
            <person name="Murali S."/>
            <person name="Richards S."/>
            <person name="Bandaranaike D."/>
            <person name="Bellair M."/>
            <person name="Blankenburg K."/>
            <person name="Chao H."/>
            <person name="Dinh H."/>
            <person name="Doddapaneni H."/>
            <person name="Dugan-Rocha S."/>
            <person name="Elkadiri S."/>
            <person name="Gnanaolivu R."/>
            <person name="Hernandez B."/>
            <person name="Skinner E."/>
            <person name="Javaid M."/>
            <person name="Lee S."/>
            <person name="Li M."/>
            <person name="Ming W."/>
            <person name="Munidasa M."/>
            <person name="Muniz J."/>
            <person name="Nguyen L."/>
            <person name="Hughes D."/>
            <person name="Osuji N."/>
            <person name="Pu L.-L."/>
            <person name="Puazo M."/>
            <person name="Qu C."/>
            <person name="Quiroz J."/>
            <person name="Raj R."/>
            <person name="Weissenberger G."/>
            <person name="Xin Y."/>
            <person name="Zou X."/>
            <person name="Han Y."/>
            <person name="Worley K."/>
            <person name="Muzny D."/>
            <person name="Gibbs R."/>
        </authorList>
    </citation>
    <scope>NUCLEOTIDE SEQUENCE</scope>
    <source>
        <strain evidence="2">Sampled in the wild</strain>
    </source>
</reference>
<keyword evidence="3" id="KW-1185">Reference proteome</keyword>
<protein>
    <submittedName>
        <fullName evidence="2">Uncharacterized protein</fullName>
    </submittedName>
</protein>
<evidence type="ECO:0000313" key="2">
    <source>
        <dbReference type="EMBL" id="KAG8239028.1"/>
    </source>
</evidence>
<accession>A0A8K0PBP0</accession>
<reference evidence="2" key="1">
    <citation type="submission" date="2013-04" db="EMBL/GenBank/DDBJ databases">
        <authorList>
            <person name="Qu J."/>
            <person name="Murali S.C."/>
            <person name="Bandaranaike D."/>
            <person name="Bellair M."/>
            <person name="Blankenburg K."/>
            <person name="Chao H."/>
            <person name="Dinh H."/>
            <person name="Doddapaneni H."/>
            <person name="Downs B."/>
            <person name="Dugan-Rocha S."/>
            <person name="Elkadiri S."/>
            <person name="Gnanaolivu R.D."/>
            <person name="Hernandez B."/>
            <person name="Javaid M."/>
            <person name="Jayaseelan J.C."/>
            <person name="Lee S."/>
            <person name="Li M."/>
            <person name="Ming W."/>
            <person name="Munidasa M."/>
            <person name="Muniz J."/>
            <person name="Nguyen L."/>
            <person name="Ongeri F."/>
            <person name="Osuji N."/>
            <person name="Pu L.-L."/>
            <person name="Puazo M."/>
            <person name="Qu C."/>
            <person name="Quiroz J."/>
            <person name="Raj R."/>
            <person name="Weissenberger G."/>
            <person name="Xin Y."/>
            <person name="Zou X."/>
            <person name="Han Y."/>
            <person name="Richards S."/>
            <person name="Worley K."/>
            <person name="Muzny D."/>
            <person name="Gibbs R."/>
        </authorList>
    </citation>
    <scope>NUCLEOTIDE SEQUENCE</scope>
    <source>
        <strain evidence="2">Sampled in the wild</strain>
    </source>
</reference>
<gene>
    <name evidence="2" type="ORF">J437_LFUL018665</name>
</gene>
<organism evidence="2 3">
    <name type="scientific">Ladona fulva</name>
    <name type="common">Scarce chaser dragonfly</name>
    <name type="synonym">Libellula fulva</name>
    <dbReference type="NCBI Taxonomy" id="123851"/>
    <lineage>
        <taxon>Eukaryota</taxon>
        <taxon>Metazoa</taxon>
        <taxon>Ecdysozoa</taxon>
        <taxon>Arthropoda</taxon>
        <taxon>Hexapoda</taxon>
        <taxon>Insecta</taxon>
        <taxon>Pterygota</taxon>
        <taxon>Palaeoptera</taxon>
        <taxon>Odonata</taxon>
        <taxon>Epiprocta</taxon>
        <taxon>Anisoptera</taxon>
        <taxon>Libelluloidea</taxon>
        <taxon>Libellulidae</taxon>
        <taxon>Ladona</taxon>
    </lineage>
</organism>